<dbReference type="EMBL" id="MU620905">
    <property type="protein sequence ID" value="KAI8581615.1"/>
    <property type="molecule type" value="Genomic_DNA"/>
</dbReference>
<reference evidence="4" key="2">
    <citation type="journal article" date="2022" name="Proc. Natl. Acad. Sci. U.S.A.">
        <title>Diploid-dominant life cycles characterize the early evolution of Fungi.</title>
        <authorList>
            <person name="Amses K.R."/>
            <person name="Simmons D.R."/>
            <person name="Longcore J.E."/>
            <person name="Mondo S.J."/>
            <person name="Seto K."/>
            <person name="Jeronimo G.H."/>
            <person name="Bonds A.E."/>
            <person name="Quandt C.A."/>
            <person name="Davis W.J."/>
            <person name="Chang Y."/>
            <person name="Federici B.A."/>
            <person name="Kuo A."/>
            <person name="LaButti K."/>
            <person name="Pangilinan J."/>
            <person name="Andreopoulos W."/>
            <person name="Tritt A."/>
            <person name="Riley R."/>
            <person name="Hundley H."/>
            <person name="Johnson J."/>
            <person name="Lipzen A."/>
            <person name="Barry K."/>
            <person name="Lang B.F."/>
            <person name="Cuomo C.A."/>
            <person name="Buchler N.E."/>
            <person name="Grigoriev I.V."/>
            <person name="Spatafora J.W."/>
            <person name="Stajich J.E."/>
            <person name="James T.Y."/>
        </authorList>
    </citation>
    <scope>NUCLEOTIDE SEQUENCE</scope>
    <source>
        <strain evidence="4">AG</strain>
    </source>
</reference>
<accession>A0AAD5EEK5</accession>
<keyword evidence="5" id="KW-1185">Reference proteome</keyword>
<organism evidence="4 5">
    <name type="scientific">Umbelopsis ramanniana AG</name>
    <dbReference type="NCBI Taxonomy" id="1314678"/>
    <lineage>
        <taxon>Eukaryota</taxon>
        <taxon>Fungi</taxon>
        <taxon>Fungi incertae sedis</taxon>
        <taxon>Mucoromycota</taxon>
        <taxon>Mucoromycotina</taxon>
        <taxon>Umbelopsidomycetes</taxon>
        <taxon>Umbelopsidales</taxon>
        <taxon>Umbelopsidaceae</taxon>
        <taxon>Umbelopsis</taxon>
    </lineage>
</organism>
<dbReference type="PROSITE" id="PS50002">
    <property type="entry name" value="SH3"/>
    <property type="match status" value="1"/>
</dbReference>
<name>A0AAD5EEK5_UMBRA</name>
<dbReference type="SUPFAM" id="SSF50044">
    <property type="entry name" value="SH3-domain"/>
    <property type="match status" value="1"/>
</dbReference>
<feature type="domain" description="SH3" evidence="3">
    <location>
        <begin position="27"/>
        <end position="84"/>
    </location>
</feature>
<dbReference type="GeneID" id="75912895"/>
<dbReference type="AlphaFoldDB" id="A0AAD5EEK5"/>
<comment type="caution">
    <text evidence="4">The sequence shown here is derived from an EMBL/GenBank/DDBJ whole genome shotgun (WGS) entry which is preliminary data.</text>
</comment>
<gene>
    <name evidence="4" type="ORF">K450DRAFT_232156</name>
</gene>
<evidence type="ECO:0000313" key="5">
    <source>
        <dbReference type="Proteomes" id="UP001206595"/>
    </source>
</evidence>
<evidence type="ECO:0000313" key="4">
    <source>
        <dbReference type="EMBL" id="KAI8581615.1"/>
    </source>
</evidence>
<evidence type="ECO:0000256" key="2">
    <source>
        <dbReference type="PROSITE-ProRule" id="PRU00192"/>
    </source>
</evidence>
<dbReference type="Pfam" id="PF00018">
    <property type="entry name" value="SH3_1"/>
    <property type="match status" value="1"/>
</dbReference>
<dbReference type="Proteomes" id="UP001206595">
    <property type="component" value="Unassembled WGS sequence"/>
</dbReference>
<keyword evidence="1 2" id="KW-0728">SH3 domain</keyword>
<dbReference type="SMART" id="SM00326">
    <property type="entry name" value="SH3"/>
    <property type="match status" value="1"/>
</dbReference>
<protein>
    <recommendedName>
        <fullName evidence="3">SH3 domain-containing protein</fullName>
    </recommendedName>
</protein>
<proteinExistence type="predicted"/>
<dbReference type="InterPro" id="IPR001452">
    <property type="entry name" value="SH3_domain"/>
</dbReference>
<reference evidence="4" key="1">
    <citation type="submission" date="2021-06" db="EMBL/GenBank/DDBJ databases">
        <authorList>
            <consortium name="DOE Joint Genome Institute"/>
            <person name="Mondo S.J."/>
            <person name="Amses K.R."/>
            <person name="Simmons D.R."/>
            <person name="Longcore J.E."/>
            <person name="Seto K."/>
            <person name="Alves G.H."/>
            <person name="Bonds A.E."/>
            <person name="Quandt C.A."/>
            <person name="Davis W.J."/>
            <person name="Chang Y."/>
            <person name="Letcher P.M."/>
            <person name="Powell M.J."/>
            <person name="Kuo A."/>
            <person name="Labutti K."/>
            <person name="Pangilinan J."/>
            <person name="Andreopoulos W."/>
            <person name="Tritt A."/>
            <person name="Riley R."/>
            <person name="Hundley H."/>
            <person name="Johnson J."/>
            <person name="Lipzen A."/>
            <person name="Barry K."/>
            <person name="Berbee M.L."/>
            <person name="Buchler N.E."/>
            <person name="Grigoriev I.V."/>
            <person name="Spatafora J.W."/>
            <person name="Stajich J.E."/>
            <person name="James T.Y."/>
        </authorList>
    </citation>
    <scope>NUCLEOTIDE SEQUENCE</scope>
    <source>
        <strain evidence="4">AG</strain>
    </source>
</reference>
<dbReference type="InterPro" id="IPR036028">
    <property type="entry name" value="SH3-like_dom_sf"/>
</dbReference>
<evidence type="ECO:0000259" key="3">
    <source>
        <dbReference type="PROSITE" id="PS50002"/>
    </source>
</evidence>
<dbReference type="Gene3D" id="2.30.30.40">
    <property type="entry name" value="SH3 Domains"/>
    <property type="match status" value="1"/>
</dbReference>
<dbReference type="RefSeq" id="XP_051446619.1">
    <property type="nucleotide sequence ID" value="XM_051587550.1"/>
</dbReference>
<sequence>MHRGIPISPIIESTRPTSEISLSSSEFTGRQAKALYDFEPESASECALRTGDIIWVQYRQCQGWLVADVGDETGLVPEEFVEWI</sequence>
<evidence type="ECO:0000256" key="1">
    <source>
        <dbReference type="ARBA" id="ARBA00022443"/>
    </source>
</evidence>